<dbReference type="AlphaFoldDB" id="A0A518B358"/>
<dbReference type="SUPFAM" id="SSF51905">
    <property type="entry name" value="FAD/NAD(P)-binding domain"/>
    <property type="match status" value="2"/>
</dbReference>
<evidence type="ECO:0000256" key="6">
    <source>
        <dbReference type="ARBA" id="ARBA00023014"/>
    </source>
</evidence>
<protein>
    <submittedName>
        <fullName evidence="7">FAD dependent oxidoreductase</fullName>
    </submittedName>
</protein>
<dbReference type="Gene3D" id="3.50.50.60">
    <property type="entry name" value="FAD/NAD(P)-binding domain"/>
    <property type="match status" value="1"/>
</dbReference>
<dbReference type="PANTHER" id="PTHR43498:SF1">
    <property type="entry name" value="COB--COM HETERODISULFIDE REDUCTASE IRON-SULFUR SUBUNIT A"/>
    <property type="match status" value="1"/>
</dbReference>
<keyword evidence="3" id="KW-0809">Transit peptide</keyword>
<dbReference type="InterPro" id="IPR036188">
    <property type="entry name" value="FAD/NAD-bd_sf"/>
</dbReference>
<dbReference type="KEGG" id="knv:Pan216_22900"/>
<accession>A0A518B358</accession>
<dbReference type="InterPro" id="IPR039650">
    <property type="entry name" value="HdrA-like"/>
</dbReference>
<evidence type="ECO:0000313" key="7">
    <source>
        <dbReference type="EMBL" id="QDU61433.1"/>
    </source>
</evidence>
<dbReference type="EMBL" id="CP036279">
    <property type="protein sequence ID" value="QDU61433.1"/>
    <property type="molecule type" value="Genomic_DNA"/>
</dbReference>
<dbReference type="PANTHER" id="PTHR43498">
    <property type="entry name" value="FERREDOXIN:COB-COM HETERODISULFIDE REDUCTASE SUBUNIT A"/>
    <property type="match status" value="1"/>
</dbReference>
<keyword evidence="8" id="KW-1185">Reference proteome</keyword>
<keyword evidence="6" id="KW-0411">Iron-sulfur</keyword>
<dbReference type="GO" id="GO:0051539">
    <property type="term" value="F:4 iron, 4 sulfur cluster binding"/>
    <property type="evidence" value="ECO:0007669"/>
    <property type="project" value="UniProtKB-KW"/>
</dbReference>
<reference evidence="7 8" key="1">
    <citation type="submission" date="2019-02" db="EMBL/GenBank/DDBJ databases">
        <title>Deep-cultivation of Planctomycetes and their phenomic and genomic characterization uncovers novel biology.</title>
        <authorList>
            <person name="Wiegand S."/>
            <person name="Jogler M."/>
            <person name="Boedeker C."/>
            <person name="Pinto D."/>
            <person name="Vollmers J."/>
            <person name="Rivas-Marin E."/>
            <person name="Kohn T."/>
            <person name="Peeters S.H."/>
            <person name="Heuer A."/>
            <person name="Rast P."/>
            <person name="Oberbeckmann S."/>
            <person name="Bunk B."/>
            <person name="Jeske O."/>
            <person name="Meyerdierks A."/>
            <person name="Storesund J.E."/>
            <person name="Kallscheuer N."/>
            <person name="Luecker S."/>
            <person name="Lage O.M."/>
            <person name="Pohl T."/>
            <person name="Merkel B.J."/>
            <person name="Hornburger P."/>
            <person name="Mueller R.-W."/>
            <person name="Bruemmer F."/>
            <person name="Labrenz M."/>
            <person name="Spormann A.M."/>
            <person name="Op den Camp H."/>
            <person name="Overmann J."/>
            <person name="Amann R."/>
            <person name="Jetten M.S.M."/>
            <person name="Mascher T."/>
            <person name="Medema M.H."/>
            <person name="Devos D.P."/>
            <person name="Kaster A.-K."/>
            <person name="Ovreas L."/>
            <person name="Rohde M."/>
            <person name="Galperin M.Y."/>
            <person name="Jogler C."/>
        </authorList>
    </citation>
    <scope>NUCLEOTIDE SEQUENCE [LARGE SCALE GENOMIC DNA]</scope>
    <source>
        <strain evidence="7 8">Pan216</strain>
    </source>
</reference>
<evidence type="ECO:0000256" key="2">
    <source>
        <dbReference type="ARBA" id="ARBA00022723"/>
    </source>
</evidence>
<keyword evidence="5" id="KW-0408">Iron</keyword>
<dbReference type="Pfam" id="PF12831">
    <property type="entry name" value="FAD_oxidored"/>
    <property type="match status" value="1"/>
</dbReference>
<dbReference type="Proteomes" id="UP000317093">
    <property type="component" value="Chromosome"/>
</dbReference>
<dbReference type="Gene3D" id="1.10.238.10">
    <property type="entry name" value="EF-hand"/>
    <property type="match status" value="1"/>
</dbReference>
<keyword evidence="4" id="KW-0560">Oxidoreductase</keyword>
<sequence>MTIVADERWNRMPFESSCTLCLLVVIGTIAGAKEKPKAIEADVCVYGATPSGIVAAIAVKREGRSVVIVEPSRWVGGVLGAGLKPLQDCPSYAATGGLTKELLPTLGKDFPWWEPSEKNDAKTGGDRVYGPDSIREDFESLLKVHGIEVIREHRVATCDLRDATIVKASFDLAPFDDLGCPPAEATAENNLTVAAKVFLDASYDGDLMKRAGVSYRVGREAAAEFDEPNAGVQPPMLLTPIDPFVTPGDPSSGLLKWVLADHGNDGGAADGYTQAYNYRYYTTSDPKRQYPITPPADYSPEDYELVGRYVSYLVDTIDDPAKLRKSLIGIFPGWKNSGEWNYQRDTLFSMAPLGISYLYADGDYATKSRVWKAHQDYLRGLHHFMSTDPRVPKSYREEVAALGLDARFHHETKGWPHQLYVRVARRLNGPYTVTAHDVYNQTSVDDPIGLAQYGIDVYPVRRIWVRDGDQVKVGVEGKMFVGGSKGPTNVPYPISYRAITPRAEECGNLLVPVCFSATHLGYASARMEPVFMICGESAGIAACHAIDEGTSVQKIDMATYRQALEKAKQKLVWDPNVDHPVRPPRGSKPRSYSFESLLDQSDTNGDGVVSLDEWNAAKPDWSWLFVVTDSNNDGRLTGAEYLALQKFKTENADWQVLLRKQGSSSLESP</sequence>
<evidence type="ECO:0000313" key="8">
    <source>
        <dbReference type="Proteomes" id="UP000317093"/>
    </source>
</evidence>
<evidence type="ECO:0000256" key="1">
    <source>
        <dbReference type="ARBA" id="ARBA00022485"/>
    </source>
</evidence>
<dbReference type="InterPro" id="IPR011992">
    <property type="entry name" value="EF-hand-dom_pair"/>
</dbReference>
<evidence type="ECO:0000256" key="5">
    <source>
        <dbReference type="ARBA" id="ARBA00023004"/>
    </source>
</evidence>
<dbReference type="SUPFAM" id="SSF47473">
    <property type="entry name" value="EF-hand"/>
    <property type="match status" value="1"/>
</dbReference>
<gene>
    <name evidence="7" type="ORF">Pan216_22900</name>
</gene>
<dbReference type="OrthoDB" id="287984at2"/>
<dbReference type="Gene3D" id="3.30.9.100">
    <property type="match status" value="1"/>
</dbReference>
<evidence type="ECO:0000256" key="4">
    <source>
        <dbReference type="ARBA" id="ARBA00023002"/>
    </source>
</evidence>
<proteinExistence type="predicted"/>
<name>A0A518B358_9BACT</name>
<keyword evidence="2" id="KW-0479">Metal-binding</keyword>
<keyword evidence="1" id="KW-0004">4Fe-4S</keyword>
<evidence type="ECO:0000256" key="3">
    <source>
        <dbReference type="ARBA" id="ARBA00022946"/>
    </source>
</evidence>
<dbReference type="InterPro" id="IPR018247">
    <property type="entry name" value="EF_Hand_1_Ca_BS"/>
</dbReference>
<dbReference type="GO" id="GO:0016491">
    <property type="term" value="F:oxidoreductase activity"/>
    <property type="evidence" value="ECO:0007669"/>
    <property type="project" value="UniProtKB-KW"/>
</dbReference>
<dbReference type="GO" id="GO:0046872">
    <property type="term" value="F:metal ion binding"/>
    <property type="evidence" value="ECO:0007669"/>
    <property type="project" value="UniProtKB-KW"/>
</dbReference>
<dbReference type="PROSITE" id="PS00018">
    <property type="entry name" value="EF_HAND_1"/>
    <property type="match status" value="1"/>
</dbReference>
<organism evidence="7 8">
    <name type="scientific">Kolteria novifilia</name>
    <dbReference type="NCBI Taxonomy" id="2527975"/>
    <lineage>
        <taxon>Bacteria</taxon>
        <taxon>Pseudomonadati</taxon>
        <taxon>Planctomycetota</taxon>
        <taxon>Planctomycetia</taxon>
        <taxon>Kolteriales</taxon>
        <taxon>Kolteriaceae</taxon>
        <taxon>Kolteria</taxon>
    </lineage>
</organism>